<organism evidence="9 10">
    <name type="scientific">Streptomyces virginiae</name>
    <name type="common">Streptomyces cinnamonensis</name>
    <dbReference type="NCBI Taxonomy" id="1961"/>
    <lineage>
        <taxon>Bacteria</taxon>
        <taxon>Bacillati</taxon>
        <taxon>Actinomycetota</taxon>
        <taxon>Actinomycetes</taxon>
        <taxon>Kitasatosporales</taxon>
        <taxon>Streptomycetaceae</taxon>
        <taxon>Streptomyces</taxon>
    </lineage>
</organism>
<accession>A0ABQ3NW47</accession>
<dbReference type="RefSeq" id="WP_030649143.1">
    <property type="nucleotide sequence ID" value="NZ_BMRU01000027.1"/>
</dbReference>
<comment type="catalytic activity">
    <reaction evidence="8">
        <text>a (3R)-3-[(carboxymethyl)amino]fatty acid + holo-[ACP] + H(+) = a (2E)-enoyl-[ACP] + glycine + H2O</text>
        <dbReference type="Rhea" id="RHEA:74923"/>
        <dbReference type="Rhea" id="RHEA-COMP:9685"/>
        <dbReference type="Rhea" id="RHEA-COMP:9925"/>
        <dbReference type="ChEBI" id="CHEBI:15377"/>
        <dbReference type="ChEBI" id="CHEBI:15378"/>
        <dbReference type="ChEBI" id="CHEBI:57305"/>
        <dbReference type="ChEBI" id="CHEBI:64479"/>
        <dbReference type="ChEBI" id="CHEBI:78784"/>
        <dbReference type="ChEBI" id="CHEBI:193080"/>
        <dbReference type="EC" id="4.3.2.11"/>
    </reaction>
    <physiologicalReaction direction="right-to-left" evidence="8">
        <dbReference type="Rhea" id="RHEA:74925"/>
    </physiologicalReaction>
</comment>
<dbReference type="EMBL" id="BNDV01000016">
    <property type="protein sequence ID" value="GHI16986.1"/>
    <property type="molecule type" value="Genomic_DNA"/>
</dbReference>
<comment type="caution">
    <text evidence="9">The sequence shown here is derived from an EMBL/GenBank/DDBJ whole genome shotgun (WGS) entry which is preliminary data.</text>
</comment>
<evidence type="ECO:0000256" key="8">
    <source>
        <dbReference type="ARBA" id="ARBA00048742"/>
    </source>
</evidence>
<sequence length="175" mass="20007">MTDTELLARVLKPYREHCQYLKSCEVAVGGDGPAGLVSARCEFEIPESCYIDDTGHFNSVEFNICYNQMLYYVIAKSVQDGLLESFAHWSMDDYWQRQLADFLITDFRSTFKRAMRGRHFSGEIQILDVVEWEGSDIREPLLVVHTACRYWDASGGNCHGEVKIAITHPTTAVQR</sequence>
<evidence type="ECO:0000313" key="9">
    <source>
        <dbReference type="EMBL" id="GHI16986.1"/>
    </source>
</evidence>
<evidence type="ECO:0000256" key="6">
    <source>
        <dbReference type="ARBA" id="ARBA00035169"/>
    </source>
</evidence>
<name>A0ABQ3NW47_STRVG</name>
<dbReference type="Pfam" id="PF10862">
    <property type="entry name" value="FcoT"/>
    <property type="match status" value="1"/>
</dbReference>
<evidence type="ECO:0000313" key="10">
    <source>
        <dbReference type="Proteomes" id="UP000660554"/>
    </source>
</evidence>
<dbReference type="Proteomes" id="UP000660554">
    <property type="component" value="Unassembled WGS sequence"/>
</dbReference>
<proteinExistence type="inferred from homology"/>
<evidence type="ECO:0000256" key="2">
    <source>
        <dbReference type="ARBA" id="ARBA00023098"/>
    </source>
</evidence>
<gene>
    <name evidence="9" type="ORF">Scinn_64490</name>
</gene>
<comment type="similarity">
    <text evidence="4">Belongs to the FcoT family.</text>
</comment>
<dbReference type="InterPro" id="IPR022598">
    <property type="entry name" value="FcoT_ThioEstase"/>
</dbReference>
<keyword evidence="3" id="KW-0456">Lyase</keyword>
<evidence type="ECO:0000256" key="3">
    <source>
        <dbReference type="ARBA" id="ARBA00023239"/>
    </source>
</evidence>
<keyword evidence="2" id="KW-0443">Lipid metabolism</keyword>
<evidence type="ECO:0000256" key="7">
    <source>
        <dbReference type="ARBA" id="ARBA00035448"/>
    </source>
</evidence>
<reference evidence="10" key="1">
    <citation type="submission" date="2020-09" db="EMBL/GenBank/DDBJ databases">
        <title>Whole genome shotgun sequence of Streptomyces cinnamonensis NBRC 15873.</title>
        <authorList>
            <person name="Komaki H."/>
            <person name="Tamura T."/>
        </authorList>
    </citation>
    <scope>NUCLEOTIDE SEQUENCE [LARGE SCALE GENOMIC DNA]</scope>
    <source>
        <strain evidence="10">NBRC 15873</strain>
    </source>
</reference>
<protein>
    <recommendedName>
        <fullName evidence="6">(2E)-enoyl-[ACP] glycyltransferase</fullName>
        <ecNumber evidence="5">4.3.2.11</ecNumber>
    </recommendedName>
    <alternativeName>
        <fullName evidence="7">(2E)-unsaturated fatty acyl-[ACP] glycyltransferase</fullName>
    </alternativeName>
</protein>
<evidence type="ECO:0000256" key="4">
    <source>
        <dbReference type="ARBA" id="ARBA00035117"/>
    </source>
</evidence>
<dbReference type="Gene3D" id="3.10.129.30">
    <property type="entry name" value="Rv0098, thioesterase-like hot dog domain"/>
    <property type="match status" value="1"/>
</dbReference>
<dbReference type="GeneID" id="86955069"/>
<dbReference type="EC" id="4.3.2.11" evidence="5"/>
<evidence type="ECO:0000256" key="1">
    <source>
        <dbReference type="ARBA" id="ARBA00022832"/>
    </source>
</evidence>
<keyword evidence="10" id="KW-1185">Reference proteome</keyword>
<evidence type="ECO:0000256" key="5">
    <source>
        <dbReference type="ARBA" id="ARBA00035127"/>
    </source>
</evidence>
<keyword evidence="1" id="KW-0276">Fatty acid metabolism</keyword>
<dbReference type="InterPro" id="IPR043064">
    <property type="entry name" value="FcoT_ThioEstase_Rv0098-like_sf"/>
</dbReference>